<reference evidence="9 10" key="1">
    <citation type="submission" date="2019-04" db="EMBL/GenBank/DDBJ databases">
        <title>Draft genome of the big-headed turtle Platysternon megacephalum.</title>
        <authorList>
            <person name="Gong S."/>
        </authorList>
    </citation>
    <scope>NUCLEOTIDE SEQUENCE [LARGE SCALE GENOMIC DNA]</scope>
    <source>
        <strain evidence="9">DO16091913</strain>
        <tissue evidence="9">Muscle</tissue>
    </source>
</reference>
<feature type="transmembrane region" description="Helical" evidence="8">
    <location>
        <begin position="203"/>
        <end position="222"/>
    </location>
</feature>
<feature type="region of interest" description="Disordered" evidence="7">
    <location>
        <begin position="1"/>
        <end position="75"/>
    </location>
</feature>
<feature type="transmembrane region" description="Helical" evidence="8">
    <location>
        <begin position="180"/>
        <end position="197"/>
    </location>
</feature>
<dbReference type="InterPro" id="IPR014371">
    <property type="entry name" value="Oat_ACAT_DAG_ARE"/>
</dbReference>
<organism evidence="9 10">
    <name type="scientific">Platysternon megacephalum</name>
    <name type="common">big-headed turtle</name>
    <dbReference type="NCBI Taxonomy" id="55544"/>
    <lineage>
        <taxon>Eukaryota</taxon>
        <taxon>Metazoa</taxon>
        <taxon>Chordata</taxon>
        <taxon>Craniata</taxon>
        <taxon>Vertebrata</taxon>
        <taxon>Euteleostomi</taxon>
        <taxon>Archelosauria</taxon>
        <taxon>Testudinata</taxon>
        <taxon>Testudines</taxon>
        <taxon>Cryptodira</taxon>
        <taxon>Durocryptodira</taxon>
        <taxon>Testudinoidea</taxon>
        <taxon>Platysternidae</taxon>
        <taxon>Platysternon</taxon>
    </lineage>
</organism>
<feature type="transmembrane region" description="Helical" evidence="8">
    <location>
        <begin position="140"/>
        <end position="159"/>
    </location>
</feature>
<sequence>MLEGRGEQLTQPGGDAAGPAEPGMGERGAGGSRRRRSGPRRPSAGSPAEVEPEPPRGGPEPAAEPPAESDPENCGDFRCHKVQESLLSSSSGYSNYRGILNWCVVMLVLSNARLFLENLIKYGILVDPIQVVSLFLKDPYSWPSLCLVIVANVFALAALHTERRLAAGSISENVGSVVHAFNLLTILCFPALVVLMVSSVTPVGAVFALSIYTILFLKLFSFRDVNKWCRARGRAKAARVRPASGPKKANGEVVQSGVCYPANLTYKDMYYFLFAPTLCYELNFPRSPRIRKRFLLRRLFEMVRQPRAQLRPAPSAGPVTIPDSAGADCGRPSLCSPWESRTELANGRAGSAWPVAAPAAPTPALEGGLRSVQGWCLSRGLRTRPGGVPVAVNAPLS</sequence>
<evidence type="ECO:0000313" key="10">
    <source>
        <dbReference type="Proteomes" id="UP000297703"/>
    </source>
</evidence>
<keyword evidence="10" id="KW-1185">Reference proteome</keyword>
<keyword evidence="8" id="KW-0812">Transmembrane</keyword>
<name>A0A4D9DPS8_9SAUR</name>
<dbReference type="AlphaFoldDB" id="A0A4D9DPS8"/>
<dbReference type="EMBL" id="QXTE01000351">
    <property type="protein sequence ID" value="TFJ99054.1"/>
    <property type="molecule type" value="Genomic_DNA"/>
</dbReference>
<reference evidence="9 10" key="2">
    <citation type="submission" date="2019-04" db="EMBL/GenBank/DDBJ databases">
        <title>The genome sequence of big-headed turtle.</title>
        <authorList>
            <person name="Gong S."/>
        </authorList>
    </citation>
    <scope>NUCLEOTIDE SEQUENCE [LARGE SCALE GENOMIC DNA]</scope>
    <source>
        <strain evidence="9">DO16091913</strain>
        <tissue evidence="9">Muscle</tissue>
    </source>
</reference>
<proteinExistence type="predicted"/>
<evidence type="ECO:0000256" key="4">
    <source>
        <dbReference type="ARBA" id="ARBA00022679"/>
    </source>
</evidence>
<dbReference type="PANTHER" id="PTHR10408">
    <property type="entry name" value="STEROL O-ACYLTRANSFERASE"/>
    <property type="match status" value="1"/>
</dbReference>
<evidence type="ECO:0000256" key="2">
    <source>
        <dbReference type="ARBA" id="ARBA00005189"/>
    </source>
</evidence>
<comment type="subcellular location">
    <subcellularLocation>
        <location evidence="1">Endoplasmic reticulum membrane</location>
        <topology evidence="1">Multi-pass membrane protein</topology>
    </subcellularLocation>
</comment>
<dbReference type="OrthoDB" id="10039049at2759"/>
<dbReference type="GO" id="GO:0019432">
    <property type="term" value="P:triglyceride biosynthetic process"/>
    <property type="evidence" value="ECO:0007669"/>
    <property type="project" value="TreeGrafter"/>
</dbReference>
<keyword evidence="8" id="KW-0472">Membrane</keyword>
<dbReference type="EC" id="2.3.1.20" evidence="3"/>
<evidence type="ECO:0000256" key="8">
    <source>
        <dbReference type="SAM" id="Phobius"/>
    </source>
</evidence>
<evidence type="ECO:0000256" key="6">
    <source>
        <dbReference type="ARBA" id="ARBA00023315"/>
    </source>
</evidence>
<feature type="compositionally biased region" description="Low complexity" evidence="7">
    <location>
        <begin position="40"/>
        <end position="49"/>
    </location>
</feature>
<accession>A0A4D9DPS8</accession>
<dbReference type="Proteomes" id="UP000297703">
    <property type="component" value="Unassembled WGS sequence"/>
</dbReference>
<keyword evidence="5" id="KW-0256">Endoplasmic reticulum</keyword>
<dbReference type="GO" id="GO:0004144">
    <property type="term" value="F:diacylglycerol O-acyltransferase activity"/>
    <property type="evidence" value="ECO:0007669"/>
    <property type="project" value="UniProtKB-EC"/>
</dbReference>
<evidence type="ECO:0000256" key="7">
    <source>
        <dbReference type="SAM" id="MobiDB-lite"/>
    </source>
</evidence>
<comment type="pathway">
    <text evidence="2">Lipid metabolism.</text>
</comment>
<evidence type="ECO:0000313" key="9">
    <source>
        <dbReference type="EMBL" id="TFJ99054.1"/>
    </source>
</evidence>
<gene>
    <name evidence="9" type="ORF">DR999_PMT18928</name>
</gene>
<feature type="compositionally biased region" description="Pro residues" evidence="7">
    <location>
        <begin position="55"/>
        <end position="64"/>
    </location>
</feature>
<keyword evidence="4" id="KW-0808">Transferase</keyword>
<keyword evidence="6" id="KW-0012">Acyltransferase</keyword>
<dbReference type="GO" id="GO:0005789">
    <property type="term" value="C:endoplasmic reticulum membrane"/>
    <property type="evidence" value="ECO:0007669"/>
    <property type="project" value="UniProtKB-SubCell"/>
</dbReference>
<protein>
    <recommendedName>
        <fullName evidence="3">diacylglycerol O-acyltransferase</fullName>
        <ecNumber evidence="3">2.3.1.20</ecNumber>
    </recommendedName>
</protein>
<evidence type="ECO:0000256" key="3">
    <source>
        <dbReference type="ARBA" id="ARBA00013244"/>
    </source>
</evidence>
<evidence type="ECO:0000256" key="5">
    <source>
        <dbReference type="ARBA" id="ARBA00022824"/>
    </source>
</evidence>
<comment type="caution">
    <text evidence="9">The sequence shown here is derived from an EMBL/GenBank/DDBJ whole genome shotgun (WGS) entry which is preliminary data.</text>
</comment>
<feature type="compositionally biased region" description="Low complexity" evidence="7">
    <location>
        <begin position="12"/>
        <end position="23"/>
    </location>
</feature>
<keyword evidence="8" id="KW-1133">Transmembrane helix</keyword>
<dbReference type="STRING" id="55544.A0A4D9DPS8"/>
<dbReference type="PANTHER" id="PTHR10408:SF7">
    <property type="entry name" value="DIACYLGLYCEROL O-ACYLTRANSFERASE 1"/>
    <property type="match status" value="1"/>
</dbReference>
<evidence type="ECO:0000256" key="1">
    <source>
        <dbReference type="ARBA" id="ARBA00004477"/>
    </source>
</evidence>